<reference evidence="1 2" key="1">
    <citation type="submission" date="2018-03" db="EMBL/GenBank/DDBJ databases">
        <title>Defining the species Micromonospora saelicesensis and Micromonospora noduli under the framework of genomics.</title>
        <authorList>
            <person name="Riesco R."/>
            <person name="Trujillo M.E."/>
        </authorList>
    </citation>
    <scope>NUCLEOTIDE SEQUENCE [LARGE SCALE GENOMIC DNA]</scope>
    <source>
        <strain evidence="1 2">PSN13</strain>
    </source>
</reference>
<gene>
    <name evidence="1" type="ORF">PSN13_00797</name>
</gene>
<accession>A0A328NWQ1</accession>
<dbReference type="AlphaFoldDB" id="A0A328NWQ1"/>
<organism evidence="1 2">
    <name type="scientific">Micromonospora saelicesensis</name>
    <dbReference type="NCBI Taxonomy" id="285676"/>
    <lineage>
        <taxon>Bacteria</taxon>
        <taxon>Bacillati</taxon>
        <taxon>Actinomycetota</taxon>
        <taxon>Actinomycetes</taxon>
        <taxon>Micromonosporales</taxon>
        <taxon>Micromonosporaceae</taxon>
        <taxon>Micromonospora</taxon>
    </lineage>
</organism>
<dbReference type="RefSeq" id="WP_258400285.1">
    <property type="nucleotide sequence ID" value="NZ_PYAG01000003.1"/>
</dbReference>
<dbReference type="Proteomes" id="UP000249419">
    <property type="component" value="Unassembled WGS sequence"/>
</dbReference>
<proteinExistence type="predicted"/>
<evidence type="ECO:0000313" key="1">
    <source>
        <dbReference type="EMBL" id="RAO38332.1"/>
    </source>
</evidence>
<protein>
    <submittedName>
        <fullName evidence="1">Uncharacterized protein</fullName>
    </submittedName>
</protein>
<comment type="caution">
    <text evidence="1">The sequence shown here is derived from an EMBL/GenBank/DDBJ whole genome shotgun (WGS) entry which is preliminary data.</text>
</comment>
<sequence length="307" mass="32418">MSLLRVGNHALEIRIAESAPRCLRRFVARLADTELPTMPAGQVMQVRDGHRTRLTVDVSRGEVLLELAAELAGDPPTLEIGVLQAAARSLAVMGDGELTLLHGSAVTIDGGRSAIAVLDGGRGQGKTSLALGVAAHGGSLLVDEFAFTAFPCRQPCVVPMPTLPWHVRADMAPLLAPHATERLLYPVDLPTLTTAGHRPLPLSLIVIPDQGLAAGELRETPTPEARDLLRAAVTDHEAKLRDPTLDHVSIFSSADEVTISRSLPAFNFGEKALDALAAVPVICVGIGKPDDLPTSVAAVIRRTRGDS</sequence>
<dbReference type="EMBL" id="PYAG01000003">
    <property type="protein sequence ID" value="RAO38332.1"/>
    <property type="molecule type" value="Genomic_DNA"/>
</dbReference>
<evidence type="ECO:0000313" key="2">
    <source>
        <dbReference type="Proteomes" id="UP000249419"/>
    </source>
</evidence>
<name>A0A328NWQ1_9ACTN</name>